<accession>A0A972FGW4</accession>
<dbReference type="Proteomes" id="UP000599523">
    <property type="component" value="Unassembled WGS sequence"/>
</dbReference>
<evidence type="ECO:0000313" key="3">
    <source>
        <dbReference type="Proteomes" id="UP000599523"/>
    </source>
</evidence>
<gene>
    <name evidence="2" type="ORF">GPA21_03835</name>
</gene>
<organism evidence="2 3">
    <name type="scientific">Azoarcus taiwanensis</name>
    <dbReference type="NCBI Taxonomy" id="666964"/>
    <lineage>
        <taxon>Bacteria</taxon>
        <taxon>Pseudomonadati</taxon>
        <taxon>Pseudomonadota</taxon>
        <taxon>Betaproteobacteria</taxon>
        <taxon>Rhodocyclales</taxon>
        <taxon>Zoogloeaceae</taxon>
        <taxon>Azoarcus</taxon>
    </lineage>
</organism>
<dbReference type="AlphaFoldDB" id="A0A972FGW4"/>
<feature type="compositionally biased region" description="Polar residues" evidence="1">
    <location>
        <begin position="1"/>
        <end position="11"/>
    </location>
</feature>
<dbReference type="RefSeq" id="WP_168986892.1">
    <property type="nucleotide sequence ID" value="NZ_CAWPHM010000055.1"/>
</dbReference>
<keyword evidence="3" id="KW-1185">Reference proteome</keyword>
<protein>
    <submittedName>
        <fullName evidence="2">Uncharacterized protein</fullName>
    </submittedName>
</protein>
<proteinExistence type="predicted"/>
<sequence length="90" mass="10326">MQTNDPATANSPIEERRQHHAVRSVFHDAIERIRPFFDEGNSWGHGTMDHLAYRAVHENYPNLSPLEVHVLVTAARRYFSGERSHSDTTS</sequence>
<comment type="caution">
    <text evidence="2">The sequence shown here is derived from an EMBL/GenBank/DDBJ whole genome shotgun (WGS) entry which is preliminary data.</text>
</comment>
<evidence type="ECO:0000313" key="2">
    <source>
        <dbReference type="EMBL" id="NMG02101.1"/>
    </source>
</evidence>
<dbReference type="EMBL" id="WTVM01000014">
    <property type="protein sequence ID" value="NMG02101.1"/>
    <property type="molecule type" value="Genomic_DNA"/>
</dbReference>
<evidence type="ECO:0000256" key="1">
    <source>
        <dbReference type="SAM" id="MobiDB-lite"/>
    </source>
</evidence>
<feature type="region of interest" description="Disordered" evidence="1">
    <location>
        <begin position="1"/>
        <end position="20"/>
    </location>
</feature>
<name>A0A972FGW4_9RHOO</name>
<reference evidence="2" key="1">
    <citation type="submission" date="2019-12" db="EMBL/GenBank/DDBJ databases">
        <title>Comparative genomics gives insights into the taxonomy of the Azoarcus-Aromatoleum group and reveals separate origins of nif in the plant-associated Azoarcus and non-plant-associated Aromatoleum sub-groups.</title>
        <authorList>
            <person name="Lafos M."/>
            <person name="Maluk M."/>
            <person name="Batista M."/>
            <person name="Junghare M."/>
            <person name="Carmona M."/>
            <person name="Faoro H."/>
            <person name="Cruz L.M."/>
            <person name="Battistoni F."/>
            <person name="De Souza E."/>
            <person name="Pedrosa F."/>
            <person name="Chen W.-M."/>
            <person name="Poole P.S."/>
            <person name="Dixon R.A."/>
            <person name="James E.K."/>
        </authorList>
    </citation>
    <scope>NUCLEOTIDE SEQUENCE</scope>
    <source>
        <strain evidence="2">NSC3</strain>
    </source>
</reference>